<evidence type="ECO:0008006" key="4">
    <source>
        <dbReference type="Google" id="ProtNLM"/>
    </source>
</evidence>
<name>A0A1B6PIJ6_SORBI</name>
<reference evidence="2" key="2">
    <citation type="submission" date="2017-02" db="EMBL/GenBank/DDBJ databases">
        <title>WGS assembly of Sorghum bicolor.</title>
        <authorList>
            <person name="Paterson A."/>
            <person name="Mullet J."/>
            <person name="Bowers J."/>
            <person name="Bruggmann R."/>
            <person name="Dubchak I."/>
            <person name="Grimwood J."/>
            <person name="Gundlach H."/>
            <person name="Haberer G."/>
            <person name="Hellsten U."/>
            <person name="Mitros T."/>
            <person name="Poliakov A."/>
            <person name="Schmutz J."/>
            <person name="Spannagl M."/>
            <person name="Tang H."/>
            <person name="Wang X."/>
            <person name="Wicker T."/>
            <person name="Bharti A."/>
            <person name="Chapman J."/>
            <person name="Feltus F."/>
            <person name="Gowik U."/>
            <person name="Grigoriev I."/>
            <person name="Lyons E."/>
            <person name="Maher C."/>
            <person name="Martis M."/>
            <person name="Narechania A."/>
            <person name="Otillar R."/>
            <person name="Penning B."/>
            <person name="Salamov A."/>
            <person name="Wang Y."/>
            <person name="Zhang L."/>
            <person name="Carpita N."/>
            <person name="Freeling M."/>
            <person name="Gingle A."/>
            <person name="Hash C."/>
            <person name="Keller B."/>
            <person name="Klein P."/>
            <person name="Kresovich S."/>
            <person name="Mccann M."/>
            <person name="Ming R."/>
            <person name="Peterson D."/>
            <person name="Rahman M."/>
            <person name="Ware D."/>
            <person name="Westhoff P."/>
            <person name="Mayer K."/>
            <person name="Messing J."/>
            <person name="Sims D."/>
            <person name="Jenkins J."/>
            <person name="Shu S."/>
            <person name="Rokhsar D."/>
        </authorList>
    </citation>
    <scope>NUCLEOTIDE SEQUENCE</scope>
</reference>
<keyword evidence="3" id="KW-1185">Reference proteome</keyword>
<sequence>MAPPPPNSRLPTPTASAATGTSSSRIDSPSLKAALAMALIHYNRLPGKANATVTATAASAGTSPPPLIHWKRKAKDRKREILRLREELKLLQDGARGEEMEPPVASCRCHFFDGCGDLPPQQGGGGGEHWVDEVLRRRFLRLVRWKEKRRRVDRPLPSCSLIDFNSEDEMQQLSMSIDFLVELSDGIFAKREAGPSFATFSHQAVDFILATLKNILSSEREKELVGEIIDGLVTRLMKRMCTVLENPGSTGCSDAQFSVQHLFRKLGNDEFIGQRVILAVSQKISNVSERLLLIDPFDDAFPDMHDNIFIMIQLLEFLISDYMKVWLCCEHIDKRLFEECTRSILKARNDLRILENMNGLYVVYIERVVGRLAREVAPAAHQGKLDLEVFSKLLC</sequence>
<dbReference type="eggNOG" id="ENOG502QVCM">
    <property type="taxonomic scope" value="Eukaryota"/>
</dbReference>
<evidence type="ECO:0000313" key="2">
    <source>
        <dbReference type="EMBL" id="KXG25415.1"/>
    </source>
</evidence>
<protein>
    <recommendedName>
        <fullName evidence="4">Multipolar spindle 1</fullName>
    </recommendedName>
</protein>
<dbReference type="Proteomes" id="UP000000768">
    <property type="component" value="Chromosome 7"/>
</dbReference>
<reference evidence="2 3" key="1">
    <citation type="journal article" date="2009" name="Nature">
        <title>The Sorghum bicolor genome and the diversification of grasses.</title>
        <authorList>
            <person name="Paterson A.H."/>
            <person name="Bowers J.E."/>
            <person name="Bruggmann R."/>
            <person name="Dubchak I."/>
            <person name="Grimwood J."/>
            <person name="Gundlach H."/>
            <person name="Haberer G."/>
            <person name="Hellsten U."/>
            <person name="Mitros T."/>
            <person name="Poliakov A."/>
            <person name="Schmutz J."/>
            <person name="Spannagl M."/>
            <person name="Tang H."/>
            <person name="Wang X."/>
            <person name="Wicker T."/>
            <person name="Bharti A.K."/>
            <person name="Chapman J."/>
            <person name="Feltus F.A."/>
            <person name="Gowik U."/>
            <person name="Grigoriev I.V."/>
            <person name="Lyons E."/>
            <person name="Maher C.A."/>
            <person name="Martis M."/>
            <person name="Narechania A."/>
            <person name="Otillar R.P."/>
            <person name="Penning B.W."/>
            <person name="Salamov A.A."/>
            <person name="Wang Y."/>
            <person name="Zhang L."/>
            <person name="Carpita N.C."/>
            <person name="Freeling M."/>
            <person name="Gingle A.R."/>
            <person name="Hash C.T."/>
            <person name="Keller B."/>
            <person name="Klein P."/>
            <person name="Kresovich S."/>
            <person name="McCann M.C."/>
            <person name="Ming R."/>
            <person name="Peterson D.G."/>
            <person name="Mehboob-ur-Rahman"/>
            <person name="Ware D."/>
            <person name="Westhoff P."/>
            <person name="Mayer K.F."/>
            <person name="Messing J."/>
            <person name="Rokhsar D.S."/>
        </authorList>
    </citation>
    <scope>NUCLEOTIDE SEQUENCE [LARGE SCALE GENOMIC DNA]</scope>
    <source>
        <strain evidence="3">cv. BTx623</strain>
    </source>
</reference>
<organism evidence="2 3">
    <name type="scientific">Sorghum bicolor</name>
    <name type="common">Sorghum</name>
    <name type="synonym">Sorghum vulgare</name>
    <dbReference type="NCBI Taxonomy" id="4558"/>
    <lineage>
        <taxon>Eukaryota</taxon>
        <taxon>Viridiplantae</taxon>
        <taxon>Streptophyta</taxon>
        <taxon>Embryophyta</taxon>
        <taxon>Tracheophyta</taxon>
        <taxon>Spermatophyta</taxon>
        <taxon>Magnoliopsida</taxon>
        <taxon>Liliopsida</taxon>
        <taxon>Poales</taxon>
        <taxon>Poaceae</taxon>
        <taxon>PACMAD clade</taxon>
        <taxon>Panicoideae</taxon>
        <taxon>Andropogonodae</taxon>
        <taxon>Andropogoneae</taxon>
        <taxon>Sorghinae</taxon>
        <taxon>Sorghum</taxon>
    </lineage>
</organism>
<gene>
    <name evidence="2" type="ORF">SORBI_3007G172900</name>
</gene>
<accession>A0A1B6PIJ6</accession>
<dbReference type="GO" id="GO:0000212">
    <property type="term" value="P:meiotic spindle organization"/>
    <property type="evidence" value="ECO:0000318"/>
    <property type="project" value="GO_Central"/>
</dbReference>
<proteinExistence type="predicted"/>
<feature type="compositionally biased region" description="Low complexity" evidence="1">
    <location>
        <begin position="9"/>
        <end position="24"/>
    </location>
</feature>
<dbReference type="OMA" id="SNMFIMI"/>
<dbReference type="GO" id="GO:0007059">
    <property type="term" value="P:chromosome segregation"/>
    <property type="evidence" value="ECO:0000318"/>
    <property type="project" value="GO_Central"/>
</dbReference>
<dbReference type="GO" id="GO:0007140">
    <property type="term" value="P:male meiotic nuclear division"/>
    <property type="evidence" value="ECO:0000318"/>
    <property type="project" value="GO_Central"/>
</dbReference>
<dbReference type="InParanoid" id="A0A1B6PIJ6"/>
<dbReference type="FunCoup" id="A0A1B6PIJ6">
    <property type="interactions" value="1197"/>
</dbReference>
<dbReference type="GO" id="GO:0042138">
    <property type="term" value="P:meiotic DNA double-strand break formation"/>
    <property type="evidence" value="ECO:0000318"/>
    <property type="project" value="GO_Central"/>
</dbReference>
<dbReference type="InterPro" id="IPR037500">
    <property type="entry name" value="Msp1"/>
</dbReference>
<dbReference type="OrthoDB" id="1913471at2759"/>
<dbReference type="PANTHER" id="PTHR35768">
    <property type="entry name" value="PROTEIN MULTIPOLAR SPINDLE 1"/>
    <property type="match status" value="1"/>
</dbReference>
<evidence type="ECO:0000313" key="3">
    <source>
        <dbReference type="Proteomes" id="UP000000768"/>
    </source>
</evidence>
<dbReference type="EMBL" id="CM000766">
    <property type="protein sequence ID" value="KXG25415.1"/>
    <property type="molecule type" value="Genomic_DNA"/>
</dbReference>
<feature type="region of interest" description="Disordered" evidence="1">
    <location>
        <begin position="1"/>
        <end position="26"/>
    </location>
</feature>
<dbReference type="Gramene" id="OQU80726">
    <property type="protein sequence ID" value="OQU80726"/>
    <property type="gene ID" value="SORBI_3007G172900"/>
</dbReference>
<reference evidence="3" key="3">
    <citation type="journal article" date="2018" name="Plant J.">
        <title>The Sorghum bicolor reference genome: improved assembly, gene annotations, a transcriptome atlas, and signatures of genome organization.</title>
        <authorList>
            <person name="McCormick R.F."/>
            <person name="Truong S.K."/>
            <person name="Sreedasyam A."/>
            <person name="Jenkins J."/>
            <person name="Shu S."/>
            <person name="Sims D."/>
            <person name="Kennedy M."/>
            <person name="Amirebrahimi M."/>
            <person name="Weers B.D."/>
            <person name="McKinley B."/>
            <person name="Mattison A."/>
            <person name="Morishige D.T."/>
            <person name="Grimwood J."/>
            <person name="Schmutz J."/>
            <person name="Mullet J.E."/>
        </authorList>
    </citation>
    <scope>NUCLEOTIDE SEQUENCE [LARGE SCALE GENOMIC DNA]</scope>
    <source>
        <strain evidence="3">cv. BTx623</strain>
    </source>
</reference>
<evidence type="ECO:0000256" key="1">
    <source>
        <dbReference type="SAM" id="MobiDB-lite"/>
    </source>
</evidence>
<dbReference type="AlphaFoldDB" id="A0A1B6PIJ6"/>
<dbReference type="STRING" id="4558.A0A1B6PIJ6"/>
<dbReference type="PANTHER" id="PTHR35768:SF1">
    <property type="entry name" value="PROTEIN MULTIPOLAR SPINDLE 1"/>
    <property type="match status" value="1"/>
</dbReference>
<dbReference type="EMBL" id="CM000766">
    <property type="protein sequence ID" value="OQU80726.1"/>
    <property type="molecule type" value="Genomic_DNA"/>
</dbReference>
<dbReference type="Gramene" id="KXG25415">
    <property type="protein sequence ID" value="KXG25415"/>
    <property type="gene ID" value="SORBI_3007G172900"/>
</dbReference>